<evidence type="ECO:0000256" key="2">
    <source>
        <dbReference type="ARBA" id="ARBA00007783"/>
    </source>
</evidence>
<dbReference type="EMBL" id="JAVIDA010000001">
    <property type="protein sequence ID" value="MDQ9069926.1"/>
    <property type="molecule type" value="Genomic_DNA"/>
</dbReference>
<gene>
    <name evidence="10" type="ORF">RFH51_00385</name>
</gene>
<evidence type="ECO:0000259" key="9">
    <source>
        <dbReference type="PROSITE" id="PS51012"/>
    </source>
</evidence>
<dbReference type="PROSITE" id="PS51012">
    <property type="entry name" value="ABC_TM2"/>
    <property type="match status" value="1"/>
</dbReference>
<dbReference type="GO" id="GO:0005886">
    <property type="term" value="C:plasma membrane"/>
    <property type="evidence" value="ECO:0007669"/>
    <property type="project" value="UniProtKB-SubCell"/>
</dbReference>
<evidence type="ECO:0000256" key="8">
    <source>
        <dbReference type="SAM" id="Phobius"/>
    </source>
</evidence>
<evidence type="ECO:0000256" key="6">
    <source>
        <dbReference type="ARBA" id="ARBA00022989"/>
    </source>
</evidence>
<comment type="similarity">
    <text evidence="2">Belongs to the ABC-2 integral membrane protein family.</text>
</comment>
<evidence type="ECO:0000256" key="1">
    <source>
        <dbReference type="ARBA" id="ARBA00004651"/>
    </source>
</evidence>
<dbReference type="InterPro" id="IPR047817">
    <property type="entry name" value="ABC2_TM_bact-type"/>
</dbReference>
<evidence type="ECO:0000256" key="3">
    <source>
        <dbReference type="ARBA" id="ARBA00022448"/>
    </source>
</evidence>
<feature type="transmembrane region" description="Helical" evidence="8">
    <location>
        <begin position="178"/>
        <end position="200"/>
    </location>
</feature>
<dbReference type="GO" id="GO:0140359">
    <property type="term" value="F:ABC-type transporter activity"/>
    <property type="evidence" value="ECO:0007669"/>
    <property type="project" value="InterPro"/>
</dbReference>
<evidence type="ECO:0000313" key="10">
    <source>
        <dbReference type="EMBL" id="MDQ9069926.1"/>
    </source>
</evidence>
<dbReference type="Proteomes" id="UP001243195">
    <property type="component" value="Unassembled WGS sequence"/>
</dbReference>
<name>A0AAW8JB23_9GAMM</name>
<protein>
    <submittedName>
        <fullName evidence="10">ABC transporter permease</fullName>
    </submittedName>
</protein>
<keyword evidence="4" id="KW-1003">Cell membrane</keyword>
<feature type="domain" description="ABC transmembrane type-2" evidence="9">
    <location>
        <begin position="135"/>
        <end position="369"/>
    </location>
</feature>
<reference evidence="10" key="1">
    <citation type="submission" date="2023-08" db="EMBL/GenBank/DDBJ databases">
        <title>Emergence of clinically-relevant ST2 carbapenem-resistant Acinetobacter baumannii strains in hospital sewages in Zhejiang, East of China.</title>
        <authorList>
            <person name="Kaichao C."/>
            <person name="Zhang R."/>
        </authorList>
    </citation>
    <scope>NUCLEOTIDE SEQUENCE</scope>
    <source>
        <strain evidence="10">M-SY-60</strain>
    </source>
</reference>
<sequence>MQGLMIWFRQLGFLIQKEILTIIKEPANRVILFAPALIQAILFGYAATYDVNNAKYAVLDQSRGQVSTELIARLDGSGHFHRVANLENSSQIAEQIDSQKALLVLVIPADFENKLNQQQTSPIQLILDARNSSTAGIASSYINTIVNGLNADRAGTAASMTIETRSWFNPNLESRWSMMPALIASLSMIQTLLLSALSVAREREQSTFDQLLVTPLNPMQLLIGKAIPSVIIGMIQSTIIMLIILFWFKIPMNGSFVLLYFGLFCFNIATVGIGLSISAISLNMQQAMQYTFLIMMPLMLLSGLLTPVQNMPAFLEYATYVNPLRFAIDLVRRVYLEGASFMQVAWNFVPMLILTCITLPLAAWLFRNRLS</sequence>
<feature type="transmembrane region" description="Helical" evidence="8">
    <location>
        <begin position="30"/>
        <end position="49"/>
    </location>
</feature>
<keyword evidence="7 8" id="KW-0472">Membrane</keyword>
<dbReference type="PANTHER" id="PTHR30294">
    <property type="entry name" value="MEMBRANE COMPONENT OF ABC TRANSPORTER YHHJ-RELATED"/>
    <property type="match status" value="1"/>
</dbReference>
<dbReference type="InterPro" id="IPR051449">
    <property type="entry name" value="ABC-2_transporter_component"/>
</dbReference>
<evidence type="ECO:0000313" key="11">
    <source>
        <dbReference type="Proteomes" id="UP001243195"/>
    </source>
</evidence>
<accession>A0AAW8JB23</accession>
<keyword evidence="3" id="KW-0813">Transport</keyword>
<evidence type="ECO:0000256" key="7">
    <source>
        <dbReference type="ARBA" id="ARBA00023136"/>
    </source>
</evidence>
<dbReference type="Gene3D" id="3.40.1710.10">
    <property type="entry name" value="abc type-2 transporter like domain"/>
    <property type="match status" value="1"/>
</dbReference>
<dbReference type="InterPro" id="IPR013525">
    <property type="entry name" value="ABC2_TM"/>
</dbReference>
<dbReference type="Pfam" id="PF12698">
    <property type="entry name" value="ABC2_membrane_3"/>
    <property type="match status" value="1"/>
</dbReference>
<comment type="subcellular location">
    <subcellularLocation>
        <location evidence="1">Cell membrane</location>
        <topology evidence="1">Multi-pass membrane protein</topology>
    </subcellularLocation>
</comment>
<dbReference type="RefSeq" id="WP_308956067.1">
    <property type="nucleotide sequence ID" value="NZ_JAVICY010000011.1"/>
</dbReference>
<feature type="transmembrane region" description="Helical" evidence="8">
    <location>
        <begin position="287"/>
        <end position="305"/>
    </location>
</feature>
<dbReference type="AlphaFoldDB" id="A0AAW8JB23"/>
<feature type="transmembrane region" description="Helical" evidence="8">
    <location>
        <begin position="254"/>
        <end position="275"/>
    </location>
</feature>
<keyword evidence="5 8" id="KW-0812">Transmembrane</keyword>
<evidence type="ECO:0000256" key="5">
    <source>
        <dbReference type="ARBA" id="ARBA00022692"/>
    </source>
</evidence>
<feature type="transmembrane region" description="Helical" evidence="8">
    <location>
        <begin position="344"/>
        <end position="366"/>
    </location>
</feature>
<comment type="caution">
    <text evidence="10">The sequence shown here is derived from an EMBL/GenBank/DDBJ whole genome shotgun (WGS) entry which is preliminary data.</text>
</comment>
<proteinExistence type="inferred from homology"/>
<keyword evidence="6 8" id="KW-1133">Transmembrane helix</keyword>
<organism evidence="10 11">
    <name type="scientific">Acinetobacter gerneri</name>
    <dbReference type="NCBI Taxonomy" id="202952"/>
    <lineage>
        <taxon>Bacteria</taxon>
        <taxon>Pseudomonadati</taxon>
        <taxon>Pseudomonadota</taxon>
        <taxon>Gammaproteobacteria</taxon>
        <taxon>Moraxellales</taxon>
        <taxon>Moraxellaceae</taxon>
        <taxon>Acinetobacter</taxon>
    </lineage>
</organism>
<feature type="transmembrane region" description="Helical" evidence="8">
    <location>
        <begin position="221"/>
        <end position="248"/>
    </location>
</feature>
<dbReference type="PANTHER" id="PTHR30294:SF44">
    <property type="entry name" value="MULTIDRUG ABC TRANSPORTER PERMEASE YBHR-RELATED"/>
    <property type="match status" value="1"/>
</dbReference>
<evidence type="ECO:0000256" key="4">
    <source>
        <dbReference type="ARBA" id="ARBA00022475"/>
    </source>
</evidence>